<dbReference type="AlphaFoldDB" id="A0AAU0F2Q0"/>
<keyword evidence="1" id="KW-0472">Membrane</keyword>
<evidence type="ECO:0000256" key="1">
    <source>
        <dbReference type="SAM" id="Phobius"/>
    </source>
</evidence>
<name>A0AAU0F2Q0_9FLAO</name>
<evidence type="ECO:0008006" key="4">
    <source>
        <dbReference type="Google" id="ProtNLM"/>
    </source>
</evidence>
<evidence type="ECO:0000313" key="2">
    <source>
        <dbReference type="EMBL" id="WOC52078.1"/>
    </source>
</evidence>
<dbReference type="KEGG" id="bpor:BPO_1431"/>
<sequence length="83" mass="9440">MKPLQRILNFAKPHQKYLYGSIIFNILYSALNIFSVATMLPILGLMFGTMERIDTSKEPVYSGKFADVFSYAKDGLIMKSKKV</sequence>
<keyword evidence="1" id="KW-0812">Transmembrane</keyword>
<keyword evidence="1" id="KW-1133">Transmembrane helix</keyword>
<gene>
    <name evidence="2" type="ORF">BPO_1431</name>
</gene>
<evidence type="ECO:0000313" key="3">
    <source>
        <dbReference type="Proteomes" id="UP001432059"/>
    </source>
</evidence>
<dbReference type="EMBL" id="CP136426">
    <property type="protein sequence ID" value="WOC52078.1"/>
    <property type="molecule type" value="Genomic_DNA"/>
</dbReference>
<feature type="transmembrane region" description="Helical" evidence="1">
    <location>
        <begin position="22"/>
        <end position="47"/>
    </location>
</feature>
<accession>A0AAU0F2Q0</accession>
<organism evidence="2 3">
    <name type="scientific">Bergeyella porcorum</name>
    <dbReference type="NCBI Taxonomy" id="1735111"/>
    <lineage>
        <taxon>Bacteria</taxon>
        <taxon>Pseudomonadati</taxon>
        <taxon>Bacteroidota</taxon>
        <taxon>Flavobacteriia</taxon>
        <taxon>Flavobacteriales</taxon>
        <taxon>Weeksellaceae</taxon>
        <taxon>Bergeyella</taxon>
    </lineage>
</organism>
<proteinExistence type="predicted"/>
<reference evidence="2" key="1">
    <citation type="submission" date="2023-10" db="EMBL/GenBank/DDBJ databases">
        <title>Characterization and whole genome sequencing of a novel strain of Bergeyella porcorum QD2021 isolated from pig.</title>
        <authorList>
            <person name="Liu G."/>
            <person name="Chen C."/>
            <person name="Han X."/>
        </authorList>
    </citation>
    <scope>NUCLEOTIDE SEQUENCE</scope>
    <source>
        <strain evidence="2">QD2021</strain>
    </source>
</reference>
<protein>
    <recommendedName>
        <fullName evidence="4">ABC transporter ATP-binding protein</fullName>
    </recommendedName>
</protein>
<dbReference type="Proteomes" id="UP001432059">
    <property type="component" value="Chromosome"/>
</dbReference>
<keyword evidence="3" id="KW-1185">Reference proteome</keyword>
<dbReference type="RefSeq" id="WP_327983647.1">
    <property type="nucleotide sequence ID" value="NZ_CP136426.1"/>
</dbReference>